<evidence type="ECO:0000313" key="4">
    <source>
        <dbReference type="Proteomes" id="UP000800200"/>
    </source>
</evidence>
<feature type="compositionally biased region" description="Pro residues" evidence="1">
    <location>
        <begin position="432"/>
        <end position="447"/>
    </location>
</feature>
<dbReference type="AlphaFoldDB" id="A0A6A6ELG8"/>
<feature type="region of interest" description="Disordered" evidence="1">
    <location>
        <begin position="513"/>
        <end position="535"/>
    </location>
</feature>
<keyword evidence="4" id="KW-1185">Reference proteome</keyword>
<keyword evidence="2" id="KW-1133">Transmembrane helix</keyword>
<feature type="compositionally biased region" description="Low complexity" evidence="1">
    <location>
        <begin position="518"/>
        <end position="528"/>
    </location>
</feature>
<reference evidence="3" key="1">
    <citation type="journal article" date="2020" name="Stud. Mycol.">
        <title>101 Dothideomycetes genomes: a test case for predicting lifestyles and emergence of pathogens.</title>
        <authorList>
            <person name="Haridas S."/>
            <person name="Albert R."/>
            <person name="Binder M."/>
            <person name="Bloem J."/>
            <person name="Labutti K."/>
            <person name="Salamov A."/>
            <person name="Andreopoulos B."/>
            <person name="Baker S."/>
            <person name="Barry K."/>
            <person name="Bills G."/>
            <person name="Bluhm B."/>
            <person name="Cannon C."/>
            <person name="Castanera R."/>
            <person name="Culley D."/>
            <person name="Daum C."/>
            <person name="Ezra D."/>
            <person name="Gonzalez J."/>
            <person name="Henrissat B."/>
            <person name="Kuo A."/>
            <person name="Liang C."/>
            <person name="Lipzen A."/>
            <person name="Lutzoni F."/>
            <person name="Magnuson J."/>
            <person name="Mondo S."/>
            <person name="Nolan M."/>
            <person name="Ohm R."/>
            <person name="Pangilinan J."/>
            <person name="Park H.-J."/>
            <person name="Ramirez L."/>
            <person name="Alfaro M."/>
            <person name="Sun H."/>
            <person name="Tritt A."/>
            <person name="Yoshinaga Y."/>
            <person name="Zwiers L.-H."/>
            <person name="Turgeon B."/>
            <person name="Goodwin S."/>
            <person name="Spatafora J."/>
            <person name="Crous P."/>
            <person name="Grigoriev I."/>
        </authorList>
    </citation>
    <scope>NUCLEOTIDE SEQUENCE</scope>
    <source>
        <strain evidence="3">CBS 207.26</strain>
    </source>
</reference>
<proteinExistence type="predicted"/>
<organism evidence="3 4">
    <name type="scientific">Zopfia rhizophila CBS 207.26</name>
    <dbReference type="NCBI Taxonomy" id="1314779"/>
    <lineage>
        <taxon>Eukaryota</taxon>
        <taxon>Fungi</taxon>
        <taxon>Dikarya</taxon>
        <taxon>Ascomycota</taxon>
        <taxon>Pezizomycotina</taxon>
        <taxon>Dothideomycetes</taxon>
        <taxon>Dothideomycetes incertae sedis</taxon>
        <taxon>Zopfiaceae</taxon>
        <taxon>Zopfia</taxon>
    </lineage>
</organism>
<evidence type="ECO:0000313" key="3">
    <source>
        <dbReference type="EMBL" id="KAF2192424.1"/>
    </source>
</evidence>
<evidence type="ECO:0000256" key="1">
    <source>
        <dbReference type="SAM" id="MobiDB-lite"/>
    </source>
</evidence>
<feature type="transmembrane region" description="Helical" evidence="2">
    <location>
        <begin position="552"/>
        <end position="570"/>
    </location>
</feature>
<sequence>MDCICIFTYFPRGPHSTFFNIVNSSSPGFSASLFLARTIHISRRMELLKILLAISLRRFTAAGEPTAPPSGLFRDSTSNSVVSTDVSTINDIPQPLITMPSHQSLPSRPTAIQIGLPTGPAGAFSLAVDLNGTTVKIPIPSSLATKFCQVVARNMTGNATLLGSRLTSYSTSYAIIQTLPGPSIPKPTSVRPLFESSGTLFHPVSPTSFQRSWIPLSSSSTSYSLLSNPFPSPSIWQPQPDNIPLTSRDSFFSMMLTWLSNNLSQPIYTVLPELPGRTQVSPSSQLQVTGVPRILNPAPIPYPKLTVMGGSPQQSVTGLPISRLPSSASMQAVPGPSSSGVVTWGLKGTKDVIIEEAKPVQENSGFHRRNSRRGIGQDEVISNPVFKFMFITPAVPAQHLDSTLGFTTNESPLDPSPSPFNEPWVSTNPLAPSSPPIISPLDPPLTHQPPLSDPTLGNWDPNCPIVSTTKVIGKNGGEAVTVTMTVSLGCWRSRTPAPTPTFTTVAEATNSKGDLIGETDTGTTQPTTTEKDKTSDAYPEYKKPIVFTAVDIAGWLIVAGFAVHGFYWFLNEMV</sequence>
<keyword evidence="2" id="KW-0812">Transmembrane</keyword>
<name>A0A6A6ELG8_9PEZI</name>
<feature type="region of interest" description="Disordered" evidence="1">
    <location>
        <begin position="407"/>
        <end position="448"/>
    </location>
</feature>
<keyword evidence="2" id="KW-0472">Membrane</keyword>
<gene>
    <name evidence="3" type="ORF">K469DRAFT_800335</name>
</gene>
<protein>
    <submittedName>
        <fullName evidence="3">Uncharacterized protein</fullName>
    </submittedName>
</protein>
<dbReference type="EMBL" id="ML994615">
    <property type="protein sequence ID" value="KAF2192424.1"/>
    <property type="molecule type" value="Genomic_DNA"/>
</dbReference>
<evidence type="ECO:0000256" key="2">
    <source>
        <dbReference type="SAM" id="Phobius"/>
    </source>
</evidence>
<accession>A0A6A6ELG8</accession>
<dbReference type="Proteomes" id="UP000800200">
    <property type="component" value="Unassembled WGS sequence"/>
</dbReference>